<dbReference type="OrthoDB" id="8759680at2"/>
<keyword evidence="3" id="KW-1185">Reference proteome</keyword>
<gene>
    <name evidence="2" type="ORF">OJ16_10180</name>
</gene>
<dbReference type="Proteomes" id="UP000031672">
    <property type="component" value="Unassembled WGS sequence"/>
</dbReference>
<evidence type="ECO:0000313" key="3">
    <source>
        <dbReference type="Proteomes" id="UP000031672"/>
    </source>
</evidence>
<reference evidence="2 3" key="1">
    <citation type="submission" date="2014-11" db="EMBL/GenBank/DDBJ databases">
        <title>Draft Genome Sequence of Vibrio piscirenalis strains CECT 8603T and CECT 8604, two marine Gammaproteobacterium isolated from cultured gilthead sea bream (Sparus aurata).</title>
        <authorList>
            <person name="Arahal D.R."/>
            <person name="Rodrigo-Torres L."/>
            <person name="Lucena T."/>
            <person name="Pujalte M.J."/>
        </authorList>
    </citation>
    <scope>NUCLEOTIDE SEQUENCE [LARGE SCALE GENOMIC DNA]</scope>
    <source>
        <strain evidence="2 3">DCR 1-4-2</strain>
    </source>
</reference>
<name>A0A0C2JH74_9VIBR</name>
<protein>
    <submittedName>
        <fullName evidence="2">Uncharacterized protein</fullName>
    </submittedName>
</protein>
<sequence length="158" mass="17362">MKKPKINEQNTQIDNKDNPSADNPFSNVLKSGEVPKLGVRATGTVIYEIAQNSKDQQLYFRIAGQSGGAGLHSKHWIKLSQLLALIESQGDKPWKSQLYKELYEKGSANNQGFCAAIVRGLGLATRSGASIYLHVVSDKYQENKNALLSLIESTNKAK</sequence>
<dbReference type="RefSeq" id="WP_040990044.1">
    <property type="nucleotide sequence ID" value="NZ_JTKH01000019.1"/>
</dbReference>
<dbReference type="EMBL" id="JTKH01000019">
    <property type="protein sequence ID" value="KII78380.1"/>
    <property type="molecule type" value="Genomic_DNA"/>
</dbReference>
<proteinExistence type="predicted"/>
<accession>A0A0C2NQB1</accession>
<comment type="caution">
    <text evidence="2">The sequence shown here is derived from an EMBL/GenBank/DDBJ whole genome shotgun (WGS) entry which is preliminary data.</text>
</comment>
<feature type="region of interest" description="Disordered" evidence="1">
    <location>
        <begin position="1"/>
        <end position="29"/>
    </location>
</feature>
<dbReference type="AlphaFoldDB" id="A0A0C2JH74"/>
<organism evidence="2 3">
    <name type="scientific">Vibrio renipiscarius</name>
    <dbReference type="NCBI Taxonomy" id="1461322"/>
    <lineage>
        <taxon>Bacteria</taxon>
        <taxon>Pseudomonadati</taxon>
        <taxon>Pseudomonadota</taxon>
        <taxon>Gammaproteobacteria</taxon>
        <taxon>Vibrionales</taxon>
        <taxon>Vibrionaceae</taxon>
        <taxon>Vibrio</taxon>
    </lineage>
</organism>
<evidence type="ECO:0000313" key="2">
    <source>
        <dbReference type="EMBL" id="KII78380.1"/>
    </source>
</evidence>
<evidence type="ECO:0000256" key="1">
    <source>
        <dbReference type="SAM" id="MobiDB-lite"/>
    </source>
</evidence>
<feature type="compositionally biased region" description="Polar residues" evidence="1">
    <location>
        <begin position="20"/>
        <end position="29"/>
    </location>
</feature>
<accession>A0A0C2JH74</accession>